<sequence length="460" mass="48027">MVDPEFQISGGAGGVGARYDDIGRLARQSEDLSGELAEISARGHGVLVDPDLLASALLNPDGFAMVEARLLRALDGPDGLTALSLGFGQRAVALRAVVAAYQAVDEERARTVDTLRWMAGYLVGETIPLTLGVGAVLVAPTALGLTLFGDDVDWERLLTDHPGVVDNLVGIGPGLLSSLPGAPLVSDVPGAAGLIAEFYDDGGFRVEAVGGEEGNVDTTHESMTTPPRGFADLINGLDYRNDKAGIGQPDQIDVRVVTNPDGGTAYIVDIPGTKALNPPWSPDSPYLNDMGTNVTVLGGDTTSRQRAIAEALRMAGAGADDPVMLVGHSQGGMVAAQAAHDSGTAGFPFNVTHVVTAGSPIGHSEVPPCVQVLALENRHDIVPRLDATDNPDEAHRTTVVFESQQGSIAENHGTRSAYLPAASGLDRSTDPSVRAYRDSAGMFLNGESVQARVYNLHRTF</sequence>
<gene>
    <name evidence="1" type="ORF">V1633_06180</name>
</gene>
<protein>
    <recommendedName>
        <fullName evidence="3">Alpha/beta hydrolase</fullName>
    </recommendedName>
</protein>
<dbReference type="SUPFAM" id="SSF53474">
    <property type="entry name" value="alpha/beta-Hydrolases"/>
    <property type="match status" value="1"/>
</dbReference>
<evidence type="ECO:0008006" key="3">
    <source>
        <dbReference type="Google" id="ProtNLM"/>
    </source>
</evidence>
<comment type="caution">
    <text evidence="1">The sequence shown here is derived from an EMBL/GenBank/DDBJ whole genome shotgun (WGS) entry which is preliminary data.</text>
</comment>
<dbReference type="InterPro" id="IPR029058">
    <property type="entry name" value="AB_hydrolase_fold"/>
</dbReference>
<dbReference type="Gene3D" id="3.40.50.1820">
    <property type="entry name" value="alpha/beta hydrolase"/>
    <property type="match status" value="1"/>
</dbReference>
<evidence type="ECO:0000313" key="1">
    <source>
        <dbReference type="EMBL" id="MEE6258079.1"/>
    </source>
</evidence>
<evidence type="ECO:0000313" key="2">
    <source>
        <dbReference type="Proteomes" id="UP001332243"/>
    </source>
</evidence>
<organism evidence="1 2">
    <name type="scientific">Plantactinospora sonchi</name>
    <dbReference type="NCBI Taxonomy" id="1544735"/>
    <lineage>
        <taxon>Bacteria</taxon>
        <taxon>Bacillati</taxon>
        <taxon>Actinomycetota</taxon>
        <taxon>Actinomycetes</taxon>
        <taxon>Micromonosporales</taxon>
        <taxon>Micromonosporaceae</taxon>
        <taxon>Plantactinospora</taxon>
    </lineage>
</organism>
<reference evidence="1 2" key="1">
    <citation type="submission" date="2024-01" db="EMBL/GenBank/DDBJ databases">
        <title>Genome insights into Plantactinospora sonchi sp. nov.</title>
        <authorList>
            <person name="Wang L."/>
        </authorList>
    </citation>
    <scope>NUCLEOTIDE SEQUENCE [LARGE SCALE GENOMIC DNA]</scope>
    <source>
        <strain evidence="1 2">NEAU-QY2</strain>
    </source>
</reference>
<accession>A0ABU7RNR4</accession>
<keyword evidence="2" id="KW-1185">Reference proteome</keyword>
<dbReference type="RefSeq" id="WP_331213208.1">
    <property type="nucleotide sequence ID" value="NZ_JAZGQK010000005.1"/>
</dbReference>
<proteinExistence type="predicted"/>
<dbReference type="EMBL" id="JAZGQK010000005">
    <property type="protein sequence ID" value="MEE6258079.1"/>
    <property type="molecule type" value="Genomic_DNA"/>
</dbReference>
<dbReference type="Proteomes" id="UP001332243">
    <property type="component" value="Unassembled WGS sequence"/>
</dbReference>
<name>A0ABU7RNR4_9ACTN</name>